<dbReference type="Gene3D" id="1.20.910.10">
    <property type="entry name" value="Heme oxygenase-like"/>
    <property type="match status" value="1"/>
</dbReference>
<dbReference type="GO" id="GO:0006788">
    <property type="term" value="P:heme oxidation"/>
    <property type="evidence" value="ECO:0007669"/>
    <property type="project" value="InterPro"/>
</dbReference>
<evidence type="ECO:0000313" key="6">
    <source>
        <dbReference type="Proteomes" id="UP000054466"/>
    </source>
</evidence>
<proteinExistence type="predicted"/>
<evidence type="ECO:0000256" key="1">
    <source>
        <dbReference type="ARBA" id="ARBA00022617"/>
    </source>
</evidence>
<sequence>MTRSKDTLSRQRPDERSASKHQVTISQSNQDESVQTSLPEELRASTRQRHHALNIQITRRLPLCLPPIVDSPLTYTKGMIVFGQIYFAIETFLDAQLASSQLDRRLRHIYERVCFPWLLRSRRLQNDIETLKSDLLRSQIEELEALVEESRGFRRQIEGSLSARPHVMLAYTWTMYLALFNGGRWIRGQLVSAGPEFWRAGAFPLSFWDFRSEGEVNGDERLKDEFKGGFREAASFLTENEKRDVVEETLNLFDLFAKMMQFLDDKTTTCPSQPVSAGLPSPAASSQLKKSIGANSTMGSLWQYMVSACSLLGIPASTPGRHKATSAG</sequence>
<dbReference type="HOGENOM" id="CLU_038284_0_0_1"/>
<feature type="compositionally biased region" description="Basic and acidic residues" evidence="4">
    <location>
        <begin position="1"/>
        <end position="18"/>
    </location>
</feature>
<dbReference type="InterPro" id="IPR016084">
    <property type="entry name" value="Haem_Oase-like_multi-hlx"/>
</dbReference>
<evidence type="ECO:0000256" key="2">
    <source>
        <dbReference type="ARBA" id="ARBA00022723"/>
    </source>
</evidence>
<evidence type="ECO:0000313" key="5">
    <source>
        <dbReference type="EMBL" id="KIW33725.1"/>
    </source>
</evidence>
<gene>
    <name evidence="5" type="ORF">PV07_00553</name>
</gene>
<dbReference type="SUPFAM" id="SSF48613">
    <property type="entry name" value="Heme oxygenase-like"/>
    <property type="match status" value="1"/>
</dbReference>
<feature type="compositionally biased region" description="Polar residues" evidence="4">
    <location>
        <begin position="20"/>
        <end position="38"/>
    </location>
</feature>
<dbReference type="EMBL" id="KN847040">
    <property type="protein sequence ID" value="KIW33725.1"/>
    <property type="molecule type" value="Genomic_DNA"/>
</dbReference>
<dbReference type="STRING" id="569365.A0A0D2CV09"/>
<feature type="region of interest" description="Disordered" evidence="4">
    <location>
        <begin position="1"/>
        <end position="38"/>
    </location>
</feature>
<keyword evidence="2" id="KW-0479">Metal-binding</keyword>
<dbReference type="RefSeq" id="XP_016253941.1">
    <property type="nucleotide sequence ID" value="XM_016387013.1"/>
</dbReference>
<accession>A0A0D2CV09</accession>
<dbReference type="Proteomes" id="UP000054466">
    <property type="component" value="Unassembled WGS sequence"/>
</dbReference>
<keyword evidence="1" id="KW-0349">Heme</keyword>
<reference evidence="5 6" key="1">
    <citation type="submission" date="2015-01" db="EMBL/GenBank/DDBJ databases">
        <title>The Genome Sequence of Cladophialophora immunda CBS83496.</title>
        <authorList>
            <consortium name="The Broad Institute Genomics Platform"/>
            <person name="Cuomo C."/>
            <person name="de Hoog S."/>
            <person name="Gorbushina A."/>
            <person name="Stielow B."/>
            <person name="Teixiera M."/>
            <person name="Abouelleil A."/>
            <person name="Chapman S.B."/>
            <person name="Priest M."/>
            <person name="Young S.K."/>
            <person name="Wortman J."/>
            <person name="Nusbaum C."/>
            <person name="Birren B."/>
        </authorList>
    </citation>
    <scope>NUCLEOTIDE SEQUENCE [LARGE SCALE GENOMIC DNA]</scope>
    <source>
        <strain evidence="5 6">CBS 83496</strain>
    </source>
</reference>
<dbReference type="Pfam" id="PF01126">
    <property type="entry name" value="Heme_oxygenase"/>
    <property type="match status" value="1"/>
</dbReference>
<evidence type="ECO:0000256" key="3">
    <source>
        <dbReference type="ARBA" id="ARBA00023004"/>
    </source>
</evidence>
<dbReference type="PANTHER" id="PTHR10720:SF0">
    <property type="entry name" value="HEME OXYGENASE"/>
    <property type="match status" value="1"/>
</dbReference>
<protein>
    <recommendedName>
        <fullName evidence="7">Heme oxygenase</fullName>
    </recommendedName>
</protein>
<dbReference type="InterPro" id="IPR016053">
    <property type="entry name" value="Haem_Oase-like"/>
</dbReference>
<evidence type="ECO:0000256" key="4">
    <source>
        <dbReference type="SAM" id="MobiDB-lite"/>
    </source>
</evidence>
<evidence type="ECO:0008006" key="7">
    <source>
        <dbReference type="Google" id="ProtNLM"/>
    </source>
</evidence>
<organism evidence="5 6">
    <name type="scientific">Cladophialophora immunda</name>
    <dbReference type="NCBI Taxonomy" id="569365"/>
    <lineage>
        <taxon>Eukaryota</taxon>
        <taxon>Fungi</taxon>
        <taxon>Dikarya</taxon>
        <taxon>Ascomycota</taxon>
        <taxon>Pezizomycotina</taxon>
        <taxon>Eurotiomycetes</taxon>
        <taxon>Chaetothyriomycetidae</taxon>
        <taxon>Chaetothyriales</taxon>
        <taxon>Herpotrichiellaceae</taxon>
        <taxon>Cladophialophora</taxon>
    </lineage>
</organism>
<dbReference type="GO" id="GO:0004392">
    <property type="term" value="F:heme oxygenase (decyclizing) activity"/>
    <property type="evidence" value="ECO:0007669"/>
    <property type="project" value="InterPro"/>
</dbReference>
<keyword evidence="3" id="KW-0408">Iron</keyword>
<dbReference type="PANTHER" id="PTHR10720">
    <property type="entry name" value="HEME OXYGENASE"/>
    <property type="match status" value="1"/>
</dbReference>
<dbReference type="GeneID" id="27339747"/>
<dbReference type="GO" id="GO:0046872">
    <property type="term" value="F:metal ion binding"/>
    <property type="evidence" value="ECO:0007669"/>
    <property type="project" value="UniProtKB-KW"/>
</dbReference>
<dbReference type="OrthoDB" id="652091at2759"/>
<name>A0A0D2CV09_9EURO</name>
<dbReference type="VEuPathDB" id="FungiDB:PV07_00553"/>
<dbReference type="CDD" id="cd19165">
    <property type="entry name" value="HemeO"/>
    <property type="match status" value="1"/>
</dbReference>
<dbReference type="InterPro" id="IPR002051">
    <property type="entry name" value="Haem_Oase"/>
</dbReference>
<dbReference type="AlphaFoldDB" id="A0A0D2CV09"/>
<keyword evidence="6" id="KW-1185">Reference proteome</keyword>